<keyword evidence="3 9" id="KW-0812">Transmembrane</keyword>
<evidence type="ECO:0000256" key="6">
    <source>
        <dbReference type="ARBA" id="ARBA00023136"/>
    </source>
</evidence>
<feature type="transmembrane region" description="Helical" evidence="9">
    <location>
        <begin position="341"/>
        <end position="358"/>
    </location>
</feature>
<dbReference type="Pfam" id="PF02949">
    <property type="entry name" value="7tm_6"/>
    <property type="match status" value="1"/>
</dbReference>
<keyword evidence="7 10" id="KW-0675">Receptor</keyword>
<sequence length="380" mass="44852">MSSIRFHCDLLEKLGVSNFSRSNDRFKNIYMFCQYSAISFFVACHAWSTFTRATRYLPEFFQAFFEDLVTSFIVFFQIVYINYHSRQMMELASLMETEFCTSNNKVVRKYEARSKNMMVLICLTVTLALAGTYCQTIFPLSSDEIEIRTNVYRTKHPDRIPLSNIKIPFIDETESWYYEVIMVYQFYLAFYYTFGFTVVVTLIPNIIFFMKGQYTILCQHLERLGTQLRDSNGQRFVYRCLETDDIEYLPSVKKCQGICQPNMGQICLNCLKENRRIERKCEQLYFRQILLLHQKLMKLQQKVQILFAPIVLPLVLCNNAAFSICLYQLTDRNTNLSNARLFKFLIEFLTVALQYFFLNNCSEMMDDCNTMVCRSIALGR</sequence>
<keyword evidence="2" id="KW-0716">Sensory transduction</keyword>
<organism evidence="10">
    <name type="scientific">Diaphorina citri</name>
    <name type="common">Asian citrus psyllid</name>
    <dbReference type="NCBI Taxonomy" id="121845"/>
    <lineage>
        <taxon>Eukaryota</taxon>
        <taxon>Metazoa</taxon>
        <taxon>Ecdysozoa</taxon>
        <taxon>Arthropoda</taxon>
        <taxon>Hexapoda</taxon>
        <taxon>Insecta</taxon>
        <taxon>Pterygota</taxon>
        <taxon>Neoptera</taxon>
        <taxon>Paraneoptera</taxon>
        <taxon>Hemiptera</taxon>
        <taxon>Sternorrhyncha</taxon>
        <taxon>Psylloidea</taxon>
        <taxon>Psyllidae</taxon>
        <taxon>Diaphorininae</taxon>
        <taxon>Diaphorina</taxon>
    </lineage>
</organism>
<gene>
    <name evidence="10" type="primary">OR23</name>
</gene>
<keyword evidence="8" id="KW-0807">Transducer</keyword>
<evidence type="ECO:0000256" key="3">
    <source>
        <dbReference type="ARBA" id="ARBA00022692"/>
    </source>
</evidence>
<name>A0A7T3UZD6_DIACI</name>
<dbReference type="GO" id="GO:0016020">
    <property type="term" value="C:membrane"/>
    <property type="evidence" value="ECO:0007669"/>
    <property type="project" value="UniProtKB-SubCell"/>
</dbReference>
<accession>A0A7T3UZD6</accession>
<comment type="subcellular location">
    <subcellularLocation>
        <location evidence="1">Membrane</location>
        <topology evidence="1">Multi-pass membrane protein</topology>
    </subcellularLocation>
</comment>
<dbReference type="GO" id="GO:0004984">
    <property type="term" value="F:olfactory receptor activity"/>
    <property type="evidence" value="ECO:0007669"/>
    <property type="project" value="InterPro"/>
</dbReference>
<evidence type="ECO:0000256" key="1">
    <source>
        <dbReference type="ARBA" id="ARBA00004141"/>
    </source>
</evidence>
<keyword evidence="6 9" id="KW-0472">Membrane</keyword>
<dbReference type="GO" id="GO:0005549">
    <property type="term" value="F:odorant binding"/>
    <property type="evidence" value="ECO:0007669"/>
    <property type="project" value="InterPro"/>
</dbReference>
<dbReference type="EMBL" id="MN731521">
    <property type="protein sequence ID" value="QPZ88936.1"/>
    <property type="molecule type" value="mRNA"/>
</dbReference>
<evidence type="ECO:0000256" key="9">
    <source>
        <dbReference type="SAM" id="Phobius"/>
    </source>
</evidence>
<feature type="transmembrane region" description="Helical" evidence="9">
    <location>
        <begin position="186"/>
        <end position="210"/>
    </location>
</feature>
<protein>
    <submittedName>
        <fullName evidence="10">Odorant receptor 23</fullName>
    </submittedName>
</protein>
<feature type="transmembrane region" description="Helical" evidence="9">
    <location>
        <begin position="305"/>
        <end position="329"/>
    </location>
</feature>
<feature type="transmembrane region" description="Helical" evidence="9">
    <location>
        <begin position="29"/>
        <end position="48"/>
    </location>
</feature>
<keyword evidence="4" id="KW-0552">Olfaction</keyword>
<evidence type="ECO:0000256" key="8">
    <source>
        <dbReference type="ARBA" id="ARBA00023224"/>
    </source>
</evidence>
<evidence type="ECO:0000313" key="10">
    <source>
        <dbReference type="EMBL" id="QPZ88936.1"/>
    </source>
</evidence>
<proteinExistence type="evidence at transcript level"/>
<feature type="transmembrane region" description="Helical" evidence="9">
    <location>
        <begin position="118"/>
        <end position="138"/>
    </location>
</feature>
<evidence type="ECO:0000256" key="4">
    <source>
        <dbReference type="ARBA" id="ARBA00022725"/>
    </source>
</evidence>
<evidence type="ECO:0000256" key="7">
    <source>
        <dbReference type="ARBA" id="ARBA00023170"/>
    </source>
</evidence>
<keyword evidence="5 9" id="KW-1133">Transmembrane helix</keyword>
<evidence type="ECO:0000256" key="5">
    <source>
        <dbReference type="ARBA" id="ARBA00022989"/>
    </source>
</evidence>
<dbReference type="GO" id="GO:0007165">
    <property type="term" value="P:signal transduction"/>
    <property type="evidence" value="ECO:0007669"/>
    <property type="project" value="UniProtKB-KW"/>
</dbReference>
<dbReference type="AlphaFoldDB" id="A0A7T3UZD6"/>
<reference evidence="10" key="1">
    <citation type="submission" date="2019-11" db="EMBL/GenBank/DDBJ databases">
        <title>Host plant odors and their recognition by OBPs of Diaphorina citri Kuwayama (Hemiptera: Psyllidae).</title>
        <authorList>
            <person name="Zhengbing W."/>
            <person name="Xinnian Z."/>
        </authorList>
    </citation>
    <scope>NUCLEOTIDE SEQUENCE</scope>
</reference>
<feature type="transmembrane region" description="Helical" evidence="9">
    <location>
        <begin position="60"/>
        <end position="81"/>
    </location>
</feature>
<evidence type="ECO:0000256" key="2">
    <source>
        <dbReference type="ARBA" id="ARBA00022606"/>
    </source>
</evidence>
<dbReference type="InterPro" id="IPR004117">
    <property type="entry name" value="7tm6_olfct_rcpt"/>
</dbReference>